<protein>
    <submittedName>
        <fullName evidence="1">Uncharacterized protein</fullName>
    </submittedName>
</protein>
<dbReference type="Proteomes" id="UP000604046">
    <property type="component" value="Unassembled WGS sequence"/>
</dbReference>
<accession>A0A812PBH3</accession>
<gene>
    <name evidence="1" type="ORF">SNAT2548_LOCUS17848</name>
</gene>
<dbReference type="OrthoDB" id="407773at2759"/>
<organism evidence="1 2">
    <name type="scientific">Symbiodinium natans</name>
    <dbReference type="NCBI Taxonomy" id="878477"/>
    <lineage>
        <taxon>Eukaryota</taxon>
        <taxon>Sar</taxon>
        <taxon>Alveolata</taxon>
        <taxon>Dinophyceae</taxon>
        <taxon>Suessiales</taxon>
        <taxon>Symbiodiniaceae</taxon>
        <taxon>Symbiodinium</taxon>
    </lineage>
</organism>
<evidence type="ECO:0000313" key="1">
    <source>
        <dbReference type="EMBL" id="CAE7341100.1"/>
    </source>
</evidence>
<dbReference type="EMBL" id="CAJNDS010002125">
    <property type="protein sequence ID" value="CAE7341100.1"/>
    <property type="molecule type" value="Genomic_DNA"/>
</dbReference>
<name>A0A812PBH3_9DINO</name>
<keyword evidence="2" id="KW-1185">Reference proteome</keyword>
<dbReference type="AlphaFoldDB" id="A0A812PBH3"/>
<proteinExistence type="predicted"/>
<sequence>MAHACWPIFAAFKPCKVAYDSECAQYLFPNHQGNHEVSLYALCWWRVSEELAGPFGERNSSVIRFVDPRVADINHVVGARGLSDPALLYHFAGRSKDWEAMLATFGLDTERARTCLEVYSYVDNRWHMCLNAGLNMSRIHRQDAADRYGGVVMDYAYGGGPLRLSEVAQHLDQTFCSIDRCYMGVISAGGGSGPDEQGILYDKLNAASGGKAGDGSWSNWGKGSMNSQKIVFTPDPKKGCAAKQLFDWLNGEKQAGIAPDEVYLFDDRWGNAAEMAEFGFNGREISCTPRDKMIGNGVVGLCGALLREIRREKGIKTCQQLVEEGFYK</sequence>
<reference evidence="1" key="1">
    <citation type="submission" date="2021-02" db="EMBL/GenBank/DDBJ databases">
        <authorList>
            <person name="Dougan E. K."/>
            <person name="Rhodes N."/>
            <person name="Thang M."/>
            <person name="Chan C."/>
        </authorList>
    </citation>
    <scope>NUCLEOTIDE SEQUENCE</scope>
</reference>
<comment type="caution">
    <text evidence="1">The sequence shown here is derived from an EMBL/GenBank/DDBJ whole genome shotgun (WGS) entry which is preliminary data.</text>
</comment>
<evidence type="ECO:0000313" key="2">
    <source>
        <dbReference type="Proteomes" id="UP000604046"/>
    </source>
</evidence>